<evidence type="ECO:0000313" key="2">
    <source>
        <dbReference type="Proteomes" id="UP000828390"/>
    </source>
</evidence>
<reference evidence="1" key="2">
    <citation type="submission" date="2020-11" db="EMBL/GenBank/DDBJ databases">
        <authorList>
            <person name="McCartney M.A."/>
            <person name="Auch B."/>
            <person name="Kono T."/>
            <person name="Mallez S."/>
            <person name="Becker A."/>
            <person name="Gohl D.M."/>
            <person name="Silverstein K.A.T."/>
            <person name="Koren S."/>
            <person name="Bechman K.B."/>
            <person name="Herman A."/>
            <person name="Abrahante J.E."/>
            <person name="Garbe J."/>
        </authorList>
    </citation>
    <scope>NUCLEOTIDE SEQUENCE</scope>
    <source>
        <strain evidence="1">Duluth1</strain>
        <tissue evidence="1">Whole animal</tissue>
    </source>
</reference>
<accession>A0A9D4LIZ9</accession>
<proteinExistence type="predicted"/>
<reference evidence="1" key="1">
    <citation type="journal article" date="2019" name="bioRxiv">
        <title>The Genome of the Zebra Mussel, Dreissena polymorpha: A Resource for Invasive Species Research.</title>
        <authorList>
            <person name="McCartney M.A."/>
            <person name="Auch B."/>
            <person name="Kono T."/>
            <person name="Mallez S."/>
            <person name="Zhang Y."/>
            <person name="Obille A."/>
            <person name="Becker A."/>
            <person name="Abrahante J.E."/>
            <person name="Garbe J."/>
            <person name="Badalamenti J.P."/>
            <person name="Herman A."/>
            <person name="Mangelson H."/>
            <person name="Liachko I."/>
            <person name="Sullivan S."/>
            <person name="Sone E.D."/>
            <person name="Koren S."/>
            <person name="Silverstein K.A.T."/>
            <person name="Beckman K.B."/>
            <person name="Gohl D.M."/>
        </authorList>
    </citation>
    <scope>NUCLEOTIDE SEQUENCE</scope>
    <source>
        <strain evidence="1">Duluth1</strain>
        <tissue evidence="1">Whole animal</tissue>
    </source>
</reference>
<gene>
    <name evidence="1" type="ORF">DPMN_101201</name>
</gene>
<dbReference type="EMBL" id="JAIWYP010000003">
    <property type="protein sequence ID" value="KAH3858573.1"/>
    <property type="molecule type" value="Genomic_DNA"/>
</dbReference>
<protein>
    <submittedName>
        <fullName evidence="1">Uncharacterized protein</fullName>
    </submittedName>
</protein>
<comment type="caution">
    <text evidence="1">The sequence shown here is derived from an EMBL/GenBank/DDBJ whole genome shotgun (WGS) entry which is preliminary data.</text>
</comment>
<sequence>MDTIYRFVEGIVLPLNAFQGLAQLKILELEICEFKGLDLEPGNFSSSLGRNRTTTKCLSWTCAAEKIGFEYEQLDYHHVTILKE</sequence>
<dbReference type="AlphaFoldDB" id="A0A9D4LIZ9"/>
<organism evidence="1 2">
    <name type="scientific">Dreissena polymorpha</name>
    <name type="common">Zebra mussel</name>
    <name type="synonym">Mytilus polymorpha</name>
    <dbReference type="NCBI Taxonomy" id="45954"/>
    <lineage>
        <taxon>Eukaryota</taxon>
        <taxon>Metazoa</taxon>
        <taxon>Spiralia</taxon>
        <taxon>Lophotrochozoa</taxon>
        <taxon>Mollusca</taxon>
        <taxon>Bivalvia</taxon>
        <taxon>Autobranchia</taxon>
        <taxon>Heteroconchia</taxon>
        <taxon>Euheterodonta</taxon>
        <taxon>Imparidentia</taxon>
        <taxon>Neoheterodontei</taxon>
        <taxon>Myida</taxon>
        <taxon>Dreissenoidea</taxon>
        <taxon>Dreissenidae</taxon>
        <taxon>Dreissena</taxon>
    </lineage>
</organism>
<keyword evidence="2" id="KW-1185">Reference proteome</keyword>
<evidence type="ECO:0000313" key="1">
    <source>
        <dbReference type="EMBL" id="KAH3858573.1"/>
    </source>
</evidence>
<name>A0A9D4LIZ9_DREPO</name>
<dbReference type="Proteomes" id="UP000828390">
    <property type="component" value="Unassembled WGS sequence"/>
</dbReference>